<dbReference type="EMBL" id="JAUQSZ010000005">
    <property type="protein sequence ID" value="MDO7842343.1"/>
    <property type="molecule type" value="Genomic_DNA"/>
</dbReference>
<keyword evidence="5" id="KW-1185">Reference proteome</keyword>
<comment type="caution">
    <text evidence="4">The sequence shown here is derived from an EMBL/GenBank/DDBJ whole genome shotgun (WGS) entry which is preliminary data.</text>
</comment>
<accession>A0ABT8ZYI1</accession>
<dbReference type="EC" id="2.4.-.-" evidence="4"/>
<evidence type="ECO:0000256" key="2">
    <source>
        <dbReference type="ARBA" id="ARBA00022679"/>
    </source>
</evidence>
<reference evidence="4" key="1">
    <citation type="submission" date="2023-07" db="EMBL/GenBank/DDBJ databases">
        <authorList>
            <person name="Kim M.K."/>
        </authorList>
    </citation>
    <scope>NUCLEOTIDE SEQUENCE</scope>
    <source>
        <strain evidence="4">CA1-15</strain>
    </source>
</reference>
<evidence type="ECO:0000313" key="4">
    <source>
        <dbReference type="EMBL" id="MDO7842343.1"/>
    </source>
</evidence>
<gene>
    <name evidence="4" type="ORF">Q5H94_08390</name>
</gene>
<sequence length="335" mass="35240">MRVAHLLPNMVTGGRERLVADLCAGAAAQGVEPVILRYDPHAEGRRIAVDAAQHDLDRAAPDFATRLRALLAAERIDVLHAQGHIAAALAAPVMRDVPTLTTLHVALGSGWRWLPAIARGLRASRGVTAVSDDLARRFRWIAGQPIATIPPGIDLARFAPRDRTPHATFTIGIAARLHPVKRHADAIAALRLLGPQYRLEIAGQGPLEPDLRALAAGLDVHFAGDVADMPGWLAGLDAFALPSDHEGTPVALLEAMASGLPCIATRVGGVPAAAGEGALLVPRRRPDAIAAAVAGLIADPEARAALGEKARARAMAFGSEAMRAAYAARYRAMLR</sequence>
<keyword evidence="1 4" id="KW-0328">Glycosyltransferase</keyword>
<dbReference type="PANTHER" id="PTHR12526:SF510">
    <property type="entry name" value="D-INOSITOL 3-PHOSPHATE GLYCOSYLTRANSFERASE"/>
    <property type="match status" value="1"/>
</dbReference>
<evidence type="ECO:0000259" key="3">
    <source>
        <dbReference type="Pfam" id="PF13439"/>
    </source>
</evidence>
<dbReference type="RefSeq" id="WP_304560813.1">
    <property type="nucleotide sequence ID" value="NZ_JAUQSZ010000005.1"/>
</dbReference>
<evidence type="ECO:0000313" key="5">
    <source>
        <dbReference type="Proteomes" id="UP001176468"/>
    </source>
</evidence>
<keyword evidence="2 4" id="KW-0808">Transferase</keyword>
<dbReference type="Proteomes" id="UP001176468">
    <property type="component" value="Unassembled WGS sequence"/>
</dbReference>
<name>A0ABT8ZYI1_9SPHN</name>
<dbReference type="SUPFAM" id="SSF53756">
    <property type="entry name" value="UDP-Glycosyltransferase/glycogen phosphorylase"/>
    <property type="match status" value="1"/>
</dbReference>
<dbReference type="PANTHER" id="PTHR12526">
    <property type="entry name" value="GLYCOSYLTRANSFERASE"/>
    <property type="match status" value="1"/>
</dbReference>
<dbReference type="GO" id="GO:0016757">
    <property type="term" value="F:glycosyltransferase activity"/>
    <property type="evidence" value="ECO:0007669"/>
    <property type="project" value="UniProtKB-KW"/>
</dbReference>
<evidence type="ECO:0000256" key="1">
    <source>
        <dbReference type="ARBA" id="ARBA00022676"/>
    </source>
</evidence>
<feature type="domain" description="Glycosyltransferase subfamily 4-like N-terminal" evidence="3">
    <location>
        <begin position="13"/>
        <end position="157"/>
    </location>
</feature>
<dbReference type="Pfam" id="PF13692">
    <property type="entry name" value="Glyco_trans_1_4"/>
    <property type="match status" value="1"/>
</dbReference>
<proteinExistence type="predicted"/>
<dbReference type="Gene3D" id="3.40.50.2000">
    <property type="entry name" value="Glycogen Phosphorylase B"/>
    <property type="match status" value="2"/>
</dbReference>
<dbReference type="InterPro" id="IPR028098">
    <property type="entry name" value="Glyco_trans_4-like_N"/>
</dbReference>
<organism evidence="4 5">
    <name type="scientific">Sphingomonas immobilis</name>
    <dbReference type="NCBI Taxonomy" id="3063997"/>
    <lineage>
        <taxon>Bacteria</taxon>
        <taxon>Pseudomonadati</taxon>
        <taxon>Pseudomonadota</taxon>
        <taxon>Alphaproteobacteria</taxon>
        <taxon>Sphingomonadales</taxon>
        <taxon>Sphingomonadaceae</taxon>
        <taxon>Sphingomonas</taxon>
    </lineage>
</organism>
<protein>
    <submittedName>
        <fullName evidence="4">Glycosyltransferase</fullName>
        <ecNumber evidence="4">2.4.-.-</ecNumber>
    </submittedName>
</protein>
<dbReference type="Pfam" id="PF13439">
    <property type="entry name" value="Glyco_transf_4"/>
    <property type="match status" value="1"/>
</dbReference>